<name>A0A9P3LGH7_9APHY</name>
<proteinExistence type="predicted"/>
<keyword evidence="3" id="KW-1185">Reference proteome</keyword>
<keyword evidence="1" id="KW-0472">Membrane</keyword>
<accession>A0A9P3LGH7</accession>
<sequence length="617" mass="68183">MDTHAAAYASLPHLEDDSKPEFRKKYTDEEDETPTSGRGSFIIEVTLIVICILGHVALVTAFVVLIIIRHRRDGKPLNFDDNKLGQVTGYLYQRLANKPSAIIKVYLVPLLYLTQKLALRRNVRARQTLTAMDDQASAWLGLGATVPVLWRYHDMFSRGSRATRSGDLKTLGFIMCIIFYLAASLLLGIVATDLFIFANAHGTNGYQNLTAPALMTNMSENAGWVEEAFPIISVLPLLNSLNNVVMTTTGLVGPAVYDVPNYSTTLDLLSVNALGFQADCKTLPNAKQNSTFDDEDPHYYIHIDDSLDDFEVALTSRSLGVVSTNWTRGGSPATVFVASTMPILDDSNTTAPSTAVSPTIVPWGCKVDNGCTNVTSIQLLACDLNYTQQTLQLDTSVFPAGVYGNVLEPDTSSWREWSPQAAGSLNSTLPVAWQFGALSHRSQYTEYWKVGDVQMHYHPTLLEETLMEILGFYDGDVSQVHLSRLDSLLAQAFALVYWRTAVSLLQKEADQKNLPPDSALARSHVKDLVQIDPIVPWESLVLSIIMLCTAAIVIQQPRARTKTGRHHKLNGLGVLEMTWLLGRDERDVAGEIAEVREPSLQNLRQRGKHLTNPYCGI</sequence>
<keyword evidence="1" id="KW-1133">Transmembrane helix</keyword>
<feature type="transmembrane region" description="Helical" evidence="1">
    <location>
        <begin position="171"/>
        <end position="198"/>
    </location>
</feature>
<evidence type="ECO:0000256" key="1">
    <source>
        <dbReference type="SAM" id="Phobius"/>
    </source>
</evidence>
<reference evidence="2 3" key="1">
    <citation type="submission" date="2021-08" db="EMBL/GenBank/DDBJ databases">
        <title>Draft Genome Sequence of Phanerochaete sordida strain YK-624.</title>
        <authorList>
            <person name="Mori T."/>
            <person name="Dohra H."/>
            <person name="Suzuki T."/>
            <person name="Kawagishi H."/>
            <person name="Hirai H."/>
        </authorList>
    </citation>
    <scope>NUCLEOTIDE SEQUENCE [LARGE SCALE GENOMIC DNA]</scope>
    <source>
        <strain evidence="2 3">YK-624</strain>
    </source>
</reference>
<dbReference type="OrthoDB" id="2792102at2759"/>
<protein>
    <submittedName>
        <fullName evidence="2">Uncharacterized protein</fullName>
    </submittedName>
</protein>
<keyword evidence="1" id="KW-0812">Transmembrane</keyword>
<organism evidence="2 3">
    <name type="scientific">Phanerochaete sordida</name>
    <dbReference type="NCBI Taxonomy" id="48140"/>
    <lineage>
        <taxon>Eukaryota</taxon>
        <taxon>Fungi</taxon>
        <taxon>Dikarya</taxon>
        <taxon>Basidiomycota</taxon>
        <taxon>Agaricomycotina</taxon>
        <taxon>Agaricomycetes</taxon>
        <taxon>Polyporales</taxon>
        <taxon>Phanerochaetaceae</taxon>
        <taxon>Phanerochaete</taxon>
    </lineage>
</organism>
<dbReference type="EMBL" id="BPQB01000034">
    <property type="protein sequence ID" value="GJE93639.1"/>
    <property type="molecule type" value="Genomic_DNA"/>
</dbReference>
<gene>
    <name evidence="2" type="ORF">PsYK624_097990</name>
</gene>
<evidence type="ECO:0000313" key="3">
    <source>
        <dbReference type="Proteomes" id="UP000703269"/>
    </source>
</evidence>
<evidence type="ECO:0000313" key="2">
    <source>
        <dbReference type="EMBL" id="GJE93639.1"/>
    </source>
</evidence>
<dbReference type="AlphaFoldDB" id="A0A9P3LGH7"/>
<feature type="transmembrane region" description="Helical" evidence="1">
    <location>
        <begin position="41"/>
        <end position="68"/>
    </location>
</feature>
<comment type="caution">
    <text evidence="2">The sequence shown here is derived from an EMBL/GenBank/DDBJ whole genome shotgun (WGS) entry which is preliminary data.</text>
</comment>
<dbReference type="Proteomes" id="UP000703269">
    <property type="component" value="Unassembled WGS sequence"/>
</dbReference>